<gene>
    <name evidence="1" type="ORF">EI981_28220</name>
</gene>
<organism evidence="1 2">
    <name type="scientific">Paenibacillus lutimineralis</name>
    <dbReference type="NCBI Taxonomy" id="2707005"/>
    <lineage>
        <taxon>Bacteria</taxon>
        <taxon>Bacillati</taxon>
        <taxon>Bacillota</taxon>
        <taxon>Bacilli</taxon>
        <taxon>Bacillales</taxon>
        <taxon>Paenibacillaceae</taxon>
        <taxon>Paenibacillus</taxon>
    </lineage>
</organism>
<keyword evidence="2" id="KW-1185">Reference proteome</keyword>
<protein>
    <submittedName>
        <fullName evidence="1">DUF4291 domain-containing protein</fullName>
    </submittedName>
</protein>
<dbReference type="Proteomes" id="UP000270678">
    <property type="component" value="Chromosome"/>
</dbReference>
<dbReference type="PANTHER" id="PTHR38567">
    <property type="entry name" value="DUF4291 DOMAIN-CONTAINING PROTEIN"/>
    <property type="match status" value="1"/>
</dbReference>
<accession>A0A3S9V5U9</accession>
<dbReference type="OrthoDB" id="65842at2"/>
<name>A0A3S9V5U9_9BACL</name>
<dbReference type="AlphaFoldDB" id="A0A3S9V5U9"/>
<dbReference type="KEGG" id="plut:EI981_28220"/>
<dbReference type="PANTHER" id="PTHR38567:SF1">
    <property type="entry name" value="DUF4291 DOMAIN-CONTAINING PROTEIN"/>
    <property type="match status" value="1"/>
</dbReference>
<dbReference type="Pfam" id="PF14124">
    <property type="entry name" value="DUF4291"/>
    <property type="match status" value="1"/>
</dbReference>
<dbReference type="EMBL" id="CP034346">
    <property type="protein sequence ID" value="AZS17937.1"/>
    <property type="molecule type" value="Genomic_DNA"/>
</dbReference>
<sequence>MEYIKEVFAQYDRQCIRVYQAYNPVIAKEAVALQTFGESFNINRMTWIKPSFLWMMYRSNWGTKKNQECILALDVHMEKFNELLRKAVLTSPDSMIYKGSTQWEKAFEETTVYCQWDPDRNVNGNSINRAAIQIGLKGITLKEFLADGIYRIEDLTPLVKKWNIQRKQGKLNSKNLPVERIYPIKDNEIRKRLDM</sequence>
<reference evidence="2" key="1">
    <citation type="submission" date="2018-12" db="EMBL/GenBank/DDBJ databases">
        <title>Complete genome sequence of Paenibacillus sp. MBLB1234.</title>
        <authorList>
            <person name="Nam Y.-D."/>
            <person name="Kang J."/>
            <person name="Chung W.-H."/>
            <person name="Park Y.S."/>
        </authorList>
    </citation>
    <scope>NUCLEOTIDE SEQUENCE [LARGE SCALE GENOMIC DNA]</scope>
    <source>
        <strain evidence="2">MBLB1234</strain>
    </source>
</reference>
<proteinExistence type="predicted"/>
<evidence type="ECO:0000313" key="1">
    <source>
        <dbReference type="EMBL" id="AZS17937.1"/>
    </source>
</evidence>
<dbReference type="RefSeq" id="WP_127003971.1">
    <property type="nucleotide sequence ID" value="NZ_CP034346.1"/>
</dbReference>
<dbReference type="InterPro" id="IPR025633">
    <property type="entry name" value="DUF4291"/>
</dbReference>
<evidence type="ECO:0000313" key="2">
    <source>
        <dbReference type="Proteomes" id="UP000270678"/>
    </source>
</evidence>